<organism evidence="2 3">
    <name type="scientific">Mesorhabditis spiculigera</name>
    <dbReference type="NCBI Taxonomy" id="96644"/>
    <lineage>
        <taxon>Eukaryota</taxon>
        <taxon>Metazoa</taxon>
        <taxon>Ecdysozoa</taxon>
        <taxon>Nematoda</taxon>
        <taxon>Chromadorea</taxon>
        <taxon>Rhabditida</taxon>
        <taxon>Rhabditina</taxon>
        <taxon>Rhabditomorpha</taxon>
        <taxon>Rhabditoidea</taxon>
        <taxon>Rhabditidae</taxon>
        <taxon>Mesorhabditinae</taxon>
        <taxon>Mesorhabditis</taxon>
    </lineage>
</organism>
<name>A0AA36G5G5_9BILA</name>
<feature type="region of interest" description="Disordered" evidence="1">
    <location>
        <begin position="1"/>
        <end position="112"/>
    </location>
</feature>
<accession>A0AA36G5G5</accession>
<proteinExistence type="predicted"/>
<sequence length="112" mass="12001">MAAWPSTQNTLHAGTTSGWNDPPTMDNNKAPINSGLNRRQRLVDPSITGVGSQGGYTSAPASHFPASVPQYGQQPQQYVDHHQPQPQGGVGQMSAGTGTQHQPQPHQQSYQM</sequence>
<dbReference type="AlphaFoldDB" id="A0AA36G5G5"/>
<feature type="non-terminal residue" evidence="2">
    <location>
        <position position="1"/>
    </location>
</feature>
<protein>
    <submittedName>
        <fullName evidence="2">Uncharacterized protein</fullName>
    </submittedName>
</protein>
<feature type="compositionally biased region" description="Low complexity" evidence="1">
    <location>
        <begin position="96"/>
        <end position="112"/>
    </location>
</feature>
<evidence type="ECO:0000313" key="2">
    <source>
        <dbReference type="EMBL" id="CAJ0578883.1"/>
    </source>
</evidence>
<gene>
    <name evidence="2" type="ORF">MSPICULIGERA_LOCUS17122</name>
</gene>
<reference evidence="2" key="1">
    <citation type="submission" date="2023-06" db="EMBL/GenBank/DDBJ databases">
        <authorList>
            <person name="Delattre M."/>
        </authorList>
    </citation>
    <scope>NUCLEOTIDE SEQUENCE</scope>
    <source>
        <strain evidence="2">AF72</strain>
    </source>
</reference>
<dbReference type="Proteomes" id="UP001177023">
    <property type="component" value="Unassembled WGS sequence"/>
</dbReference>
<comment type="caution">
    <text evidence="2">The sequence shown here is derived from an EMBL/GenBank/DDBJ whole genome shotgun (WGS) entry which is preliminary data.</text>
</comment>
<evidence type="ECO:0000256" key="1">
    <source>
        <dbReference type="SAM" id="MobiDB-lite"/>
    </source>
</evidence>
<evidence type="ECO:0000313" key="3">
    <source>
        <dbReference type="Proteomes" id="UP001177023"/>
    </source>
</evidence>
<feature type="compositionally biased region" description="Low complexity" evidence="1">
    <location>
        <begin position="68"/>
        <end position="78"/>
    </location>
</feature>
<keyword evidence="3" id="KW-1185">Reference proteome</keyword>
<feature type="compositionally biased region" description="Polar residues" evidence="1">
    <location>
        <begin position="1"/>
        <end position="37"/>
    </location>
</feature>
<dbReference type="EMBL" id="CATQJA010002655">
    <property type="protein sequence ID" value="CAJ0578883.1"/>
    <property type="molecule type" value="Genomic_DNA"/>
</dbReference>